<dbReference type="CDD" id="cd09021">
    <property type="entry name" value="Aldose_epim_Ec_YphB"/>
    <property type="match status" value="1"/>
</dbReference>
<dbReference type="GO" id="GO:0005975">
    <property type="term" value="P:carbohydrate metabolic process"/>
    <property type="evidence" value="ECO:0007669"/>
    <property type="project" value="InterPro"/>
</dbReference>
<accession>A0A934WJS1</accession>
<dbReference type="AlphaFoldDB" id="A0A934WJS1"/>
<organism evidence="1 2">
    <name type="scientific">Ramlibacter ginsenosidimutans</name>
    <dbReference type="NCBI Taxonomy" id="502333"/>
    <lineage>
        <taxon>Bacteria</taxon>
        <taxon>Pseudomonadati</taxon>
        <taxon>Pseudomonadota</taxon>
        <taxon>Betaproteobacteria</taxon>
        <taxon>Burkholderiales</taxon>
        <taxon>Comamonadaceae</taxon>
        <taxon>Ramlibacter</taxon>
    </lineage>
</organism>
<comment type="caution">
    <text evidence="1">The sequence shown here is derived from an EMBL/GenBank/DDBJ whole genome shotgun (WGS) entry which is preliminary data.</text>
</comment>
<dbReference type="SUPFAM" id="SSF74650">
    <property type="entry name" value="Galactose mutarotase-like"/>
    <property type="match status" value="1"/>
</dbReference>
<reference evidence="1" key="2">
    <citation type="submission" date="2021-01" db="EMBL/GenBank/DDBJ databases">
        <authorList>
            <person name="Kang M."/>
        </authorList>
    </citation>
    <scope>NUCLEOTIDE SEQUENCE</scope>
    <source>
        <strain evidence="1">KACC 17527</strain>
    </source>
</reference>
<protein>
    <submittedName>
        <fullName evidence="1">Aldose 1-epimerase</fullName>
    </submittedName>
</protein>
<sequence length="317" mass="35444">MSHDNATQTELVVLRAGELQLVLAPGIGGSIAAFTRRWREGRNARELHWLRPATATGLANANPLDMGSFPLLPFCNRIRHGRAEFEGRNIRVPPNHPAQDAPHPLHGVAWLLPWQVESAEAAQALLTFAFEADTAWPWRFSARQQFVLQERVLKVTMSVTNEDRAAMPLGIGHHPYFPHHPGTRLASPCEAMWTADEEVMPLRLERSPAVDALNRGVELATLDLDNNFTGWQRSARIEWPADVHGPARALTLEAEPPLDYFVLYCPRGYDYFCAEPVSQCTDWLNLLPQYGRGPLGGARLAPGETLTARFTLRPEWA</sequence>
<evidence type="ECO:0000313" key="2">
    <source>
        <dbReference type="Proteomes" id="UP000630528"/>
    </source>
</evidence>
<dbReference type="GO" id="GO:0030246">
    <property type="term" value="F:carbohydrate binding"/>
    <property type="evidence" value="ECO:0007669"/>
    <property type="project" value="InterPro"/>
</dbReference>
<proteinExistence type="predicted"/>
<dbReference type="InterPro" id="IPR014718">
    <property type="entry name" value="GH-type_carb-bd"/>
</dbReference>
<dbReference type="Gene3D" id="2.70.98.10">
    <property type="match status" value="1"/>
</dbReference>
<dbReference type="EMBL" id="JAEPWM010000001">
    <property type="protein sequence ID" value="MBK6004954.1"/>
    <property type="molecule type" value="Genomic_DNA"/>
</dbReference>
<evidence type="ECO:0000313" key="1">
    <source>
        <dbReference type="EMBL" id="MBK6004954.1"/>
    </source>
</evidence>
<dbReference type="GO" id="GO:0016853">
    <property type="term" value="F:isomerase activity"/>
    <property type="evidence" value="ECO:0007669"/>
    <property type="project" value="InterPro"/>
</dbReference>
<gene>
    <name evidence="1" type="ORF">JJB11_02515</name>
</gene>
<reference evidence="1" key="1">
    <citation type="journal article" date="2012" name="J. Microbiol. Biotechnol.">
        <title>Ramlibacter ginsenosidimutans sp. nov., with ginsenoside-converting activity.</title>
        <authorList>
            <person name="Wang L."/>
            <person name="An D.S."/>
            <person name="Kim S.G."/>
            <person name="Jin F.X."/>
            <person name="Kim S.C."/>
            <person name="Lee S.T."/>
            <person name="Im W.T."/>
        </authorList>
    </citation>
    <scope>NUCLEOTIDE SEQUENCE</scope>
    <source>
        <strain evidence="1">KACC 17527</strain>
    </source>
</reference>
<dbReference type="InterPro" id="IPR011013">
    <property type="entry name" value="Gal_mutarotase_sf_dom"/>
</dbReference>
<dbReference type="Pfam" id="PF01263">
    <property type="entry name" value="Aldose_epim"/>
    <property type="match status" value="1"/>
</dbReference>
<keyword evidence="2" id="KW-1185">Reference proteome</keyword>
<dbReference type="Proteomes" id="UP000630528">
    <property type="component" value="Unassembled WGS sequence"/>
</dbReference>
<name>A0A934WJS1_9BURK</name>
<dbReference type="InterPro" id="IPR008183">
    <property type="entry name" value="Aldose_1/G6P_1-epimerase"/>
</dbReference>
<dbReference type="RefSeq" id="WP_201166321.1">
    <property type="nucleotide sequence ID" value="NZ_JAEPWM010000001.1"/>
</dbReference>